<dbReference type="eggNOG" id="COG0702">
    <property type="taxonomic scope" value="Bacteria"/>
</dbReference>
<keyword evidence="3" id="KW-1185">Reference proteome</keyword>
<reference evidence="2 3" key="1">
    <citation type="journal article" date="2011" name="EMBO J.">
        <title>Structural diversity of bacterial flagellar motors.</title>
        <authorList>
            <person name="Chen S."/>
            <person name="Beeby M."/>
            <person name="Murphy G.E."/>
            <person name="Leadbetter J.R."/>
            <person name="Hendrixson D.R."/>
            <person name="Briegel A."/>
            <person name="Li Z."/>
            <person name="Shi J."/>
            <person name="Tocheva E.I."/>
            <person name="Muller A."/>
            <person name="Dobro M.J."/>
            <person name="Jensen G.J."/>
        </authorList>
    </citation>
    <scope>NUCLEOTIDE SEQUENCE [LARGE SCALE GENOMIC DNA]</scope>
    <source>
        <strain evidence="2 3">ATCC 19624</strain>
    </source>
</reference>
<proteinExistence type="predicted"/>
<accession>F3KQF1</accession>
<organism evidence="2 3">
    <name type="scientific">Hylemonella gracilis ATCC 19624</name>
    <dbReference type="NCBI Taxonomy" id="887062"/>
    <lineage>
        <taxon>Bacteria</taxon>
        <taxon>Pseudomonadati</taxon>
        <taxon>Pseudomonadota</taxon>
        <taxon>Betaproteobacteria</taxon>
        <taxon>Burkholderiales</taxon>
        <taxon>Comamonadaceae</taxon>
        <taxon>Hylemonella</taxon>
    </lineage>
</organism>
<dbReference type="OrthoDB" id="9803892at2"/>
<dbReference type="InterPro" id="IPR051606">
    <property type="entry name" value="Polyketide_Oxido-like"/>
</dbReference>
<dbReference type="RefSeq" id="WP_006296649.1">
    <property type="nucleotide sequence ID" value="NZ_AEGR01000036.1"/>
</dbReference>
<protein>
    <submittedName>
        <fullName evidence="2">NAD-dependent epimerase/dehydratase</fullName>
    </submittedName>
</protein>
<feature type="domain" description="NAD(P)-binding" evidence="1">
    <location>
        <begin position="8"/>
        <end position="184"/>
    </location>
</feature>
<dbReference type="InterPro" id="IPR036291">
    <property type="entry name" value="NAD(P)-bd_dom_sf"/>
</dbReference>
<evidence type="ECO:0000313" key="3">
    <source>
        <dbReference type="Proteomes" id="UP000016368"/>
    </source>
</evidence>
<dbReference type="Gene3D" id="3.40.50.720">
    <property type="entry name" value="NAD(P)-binding Rossmann-like Domain"/>
    <property type="match status" value="1"/>
</dbReference>
<dbReference type="InterPro" id="IPR016040">
    <property type="entry name" value="NAD(P)-bd_dom"/>
</dbReference>
<dbReference type="SUPFAM" id="SSF51735">
    <property type="entry name" value="NAD(P)-binding Rossmann-fold domains"/>
    <property type="match status" value="1"/>
</dbReference>
<dbReference type="PANTHER" id="PTHR43355">
    <property type="entry name" value="FLAVIN REDUCTASE (NADPH)"/>
    <property type="match status" value="1"/>
</dbReference>
<comment type="caution">
    <text evidence="2">The sequence shown here is derived from an EMBL/GenBank/DDBJ whole genome shotgun (WGS) entry which is preliminary data.</text>
</comment>
<sequence length="202" mass="21931">MTRVLILGANGQIARVATDLFLAHPEVRLTLFARQAKRRLKFEGNPSVTIVEGDVLDAHALDAVIPGHDVVYANLAGPLEQQARAIVKAMQDAGVHRLIFIGSMGIYDEVPGERHGSILDPYRKAAAAIEASSLEYTLLRPAWLNNRDEIAYGTTQKGETFRASGESVSRKSVADLVVRLATTPGMEIRHSLGVHKEVSGAR</sequence>
<evidence type="ECO:0000259" key="1">
    <source>
        <dbReference type="Pfam" id="PF13460"/>
    </source>
</evidence>
<dbReference type="AlphaFoldDB" id="F3KQF1"/>
<evidence type="ECO:0000313" key="2">
    <source>
        <dbReference type="EMBL" id="EGI78024.1"/>
    </source>
</evidence>
<dbReference type="GO" id="GO:0004074">
    <property type="term" value="F:biliverdin reductase [NAD(P)H] activity"/>
    <property type="evidence" value="ECO:0007669"/>
    <property type="project" value="TreeGrafter"/>
</dbReference>
<gene>
    <name evidence="2" type="ORF">HGR_03332</name>
</gene>
<dbReference type="STRING" id="887062.HGR_03332"/>
<dbReference type="Proteomes" id="UP000016368">
    <property type="component" value="Unassembled WGS sequence"/>
</dbReference>
<dbReference type="GO" id="GO:0042602">
    <property type="term" value="F:riboflavin reductase (NADPH) activity"/>
    <property type="evidence" value="ECO:0007669"/>
    <property type="project" value="TreeGrafter"/>
</dbReference>
<dbReference type="Pfam" id="PF13460">
    <property type="entry name" value="NAD_binding_10"/>
    <property type="match status" value="1"/>
</dbReference>
<name>F3KQF1_9BURK</name>
<dbReference type="EMBL" id="AEGR01000036">
    <property type="protein sequence ID" value="EGI78024.1"/>
    <property type="molecule type" value="Genomic_DNA"/>
</dbReference>
<dbReference type="PANTHER" id="PTHR43355:SF2">
    <property type="entry name" value="FLAVIN REDUCTASE (NADPH)"/>
    <property type="match status" value="1"/>
</dbReference>